<evidence type="ECO:0000259" key="2">
    <source>
        <dbReference type="Pfam" id="PF12697"/>
    </source>
</evidence>
<dbReference type="RefSeq" id="WP_179724151.1">
    <property type="nucleotide sequence ID" value="NZ_BAABFH010000001.1"/>
</dbReference>
<evidence type="ECO:0000256" key="1">
    <source>
        <dbReference type="SAM" id="MobiDB-lite"/>
    </source>
</evidence>
<dbReference type="PANTHER" id="PTHR43194:SF2">
    <property type="entry name" value="PEROXISOMAL MEMBRANE PROTEIN LPX1"/>
    <property type="match status" value="1"/>
</dbReference>
<feature type="compositionally biased region" description="Low complexity" evidence="1">
    <location>
        <begin position="13"/>
        <end position="22"/>
    </location>
</feature>
<reference evidence="3 4" key="1">
    <citation type="submission" date="2020-07" db="EMBL/GenBank/DDBJ databases">
        <title>Sequencing the genomes of 1000 actinobacteria strains.</title>
        <authorList>
            <person name="Klenk H.-P."/>
        </authorList>
    </citation>
    <scope>NUCLEOTIDE SEQUENCE [LARGE SCALE GENOMIC DNA]</scope>
    <source>
        <strain evidence="3 4">DSM 44065</strain>
    </source>
</reference>
<dbReference type="PANTHER" id="PTHR43194">
    <property type="entry name" value="HYDROLASE ALPHA/BETA FOLD FAMILY"/>
    <property type="match status" value="1"/>
</dbReference>
<evidence type="ECO:0000313" key="3">
    <source>
        <dbReference type="EMBL" id="NYI86376.1"/>
    </source>
</evidence>
<gene>
    <name evidence="3" type="ORF">HNR68_005006</name>
</gene>
<feature type="domain" description="AB hydrolase-1" evidence="2">
    <location>
        <begin position="30"/>
        <end position="257"/>
    </location>
</feature>
<evidence type="ECO:0000313" key="4">
    <source>
        <dbReference type="Proteomes" id="UP000587002"/>
    </source>
</evidence>
<name>A0A853AUM0_9PSEU</name>
<dbReference type="Gene3D" id="3.40.50.1820">
    <property type="entry name" value="alpha/beta hydrolase"/>
    <property type="match status" value="1"/>
</dbReference>
<proteinExistence type="predicted"/>
<feature type="region of interest" description="Disordered" evidence="1">
    <location>
        <begin position="1"/>
        <end position="22"/>
    </location>
</feature>
<sequence length="268" mass="28831">MTETAGTVHHVPSTDGTRIGITSTGSGRPIVVVHGSLNTAQDWQPLADRLAPHVTTWAVDRRGRGTSGDNTEHSLKQEQDDIAAVLDLVGPEAILVAHSFGASVALDAVLGRPLAGVVLYETGMPGEDHFPESTIGPFEDAARRGELDVAFEMGLRNVMRLDDAGVEAFRSSPVWSARAVLMPTWGRELRALNDFDPDLGRFAAITAPALVVVGDLSPGWIVDNSRRLQRNLPNSRLVELPGQGHEAYLTGTEQFAEVLLGFVREIDS</sequence>
<protein>
    <submittedName>
        <fullName evidence="3">Pimeloyl-ACP methyl ester carboxylesterase</fullName>
    </submittedName>
</protein>
<dbReference type="GO" id="GO:0003824">
    <property type="term" value="F:catalytic activity"/>
    <property type="evidence" value="ECO:0007669"/>
    <property type="project" value="UniProtKB-ARBA"/>
</dbReference>
<dbReference type="Proteomes" id="UP000587002">
    <property type="component" value="Unassembled WGS sequence"/>
</dbReference>
<dbReference type="EMBL" id="JACCFJ010000001">
    <property type="protein sequence ID" value="NYI86376.1"/>
    <property type="molecule type" value="Genomic_DNA"/>
</dbReference>
<accession>A0A853AUM0</accession>
<dbReference type="AlphaFoldDB" id="A0A853AUM0"/>
<dbReference type="InterPro" id="IPR029058">
    <property type="entry name" value="AB_hydrolase_fold"/>
</dbReference>
<comment type="caution">
    <text evidence="3">The sequence shown here is derived from an EMBL/GenBank/DDBJ whole genome shotgun (WGS) entry which is preliminary data.</text>
</comment>
<dbReference type="SUPFAM" id="SSF53474">
    <property type="entry name" value="alpha/beta-Hydrolases"/>
    <property type="match status" value="1"/>
</dbReference>
<keyword evidence="4" id="KW-1185">Reference proteome</keyword>
<dbReference type="Pfam" id="PF12697">
    <property type="entry name" value="Abhydrolase_6"/>
    <property type="match status" value="1"/>
</dbReference>
<organism evidence="3 4">
    <name type="scientific">Saccharopolyspora hordei</name>
    <dbReference type="NCBI Taxonomy" id="1838"/>
    <lineage>
        <taxon>Bacteria</taxon>
        <taxon>Bacillati</taxon>
        <taxon>Actinomycetota</taxon>
        <taxon>Actinomycetes</taxon>
        <taxon>Pseudonocardiales</taxon>
        <taxon>Pseudonocardiaceae</taxon>
        <taxon>Saccharopolyspora</taxon>
    </lineage>
</organism>
<dbReference type="InterPro" id="IPR000073">
    <property type="entry name" value="AB_hydrolase_1"/>
</dbReference>
<dbReference type="InterPro" id="IPR050228">
    <property type="entry name" value="Carboxylesterase_BioH"/>
</dbReference>